<accession>A0A4Q2SZ68</accession>
<dbReference type="InterPro" id="IPR036259">
    <property type="entry name" value="MFS_trans_sf"/>
</dbReference>
<dbReference type="CDD" id="cd17369">
    <property type="entry name" value="MFS_ShiA_like"/>
    <property type="match status" value="1"/>
</dbReference>
<dbReference type="InterPro" id="IPR005829">
    <property type="entry name" value="Sugar_transporter_CS"/>
</dbReference>
<feature type="transmembrane region" description="Helical" evidence="12">
    <location>
        <begin position="384"/>
        <end position="403"/>
    </location>
</feature>
<evidence type="ECO:0000256" key="2">
    <source>
        <dbReference type="ARBA" id="ARBA00008240"/>
    </source>
</evidence>
<reference evidence="14 15" key="1">
    <citation type="submission" date="2019-01" db="EMBL/GenBank/DDBJ databases">
        <title>Novel species of Nocardioides.</title>
        <authorList>
            <person name="Liu Q."/>
            <person name="X Y.-H."/>
        </authorList>
    </citation>
    <scope>NUCLEOTIDE SEQUENCE [LARGE SCALE GENOMIC DNA]</scope>
    <source>
        <strain evidence="14 15">HLT2-9</strain>
    </source>
</reference>
<comment type="caution">
    <text evidence="14">The sequence shown here is derived from an EMBL/GenBank/DDBJ whole genome shotgun (WGS) entry which is preliminary data.</text>
</comment>
<evidence type="ECO:0000313" key="14">
    <source>
        <dbReference type="EMBL" id="RYC10821.1"/>
    </source>
</evidence>
<dbReference type="PROSITE" id="PS00216">
    <property type="entry name" value="SUGAR_TRANSPORT_1"/>
    <property type="match status" value="1"/>
</dbReference>
<gene>
    <name evidence="14" type="ORF">EUA94_11435</name>
</gene>
<dbReference type="PANTHER" id="PTHR43045">
    <property type="entry name" value="SHIKIMATE TRANSPORTER"/>
    <property type="match status" value="1"/>
</dbReference>
<feature type="transmembrane region" description="Helical" evidence="12">
    <location>
        <begin position="361"/>
        <end position="378"/>
    </location>
</feature>
<feature type="transmembrane region" description="Helical" evidence="12">
    <location>
        <begin position="480"/>
        <end position="505"/>
    </location>
</feature>
<evidence type="ECO:0000256" key="10">
    <source>
        <dbReference type="ARBA" id="ARBA00039918"/>
    </source>
</evidence>
<keyword evidence="8 12" id="KW-0472">Membrane</keyword>
<dbReference type="InterPro" id="IPR020846">
    <property type="entry name" value="MFS_dom"/>
</dbReference>
<feature type="transmembrane region" description="Helical" evidence="12">
    <location>
        <begin position="226"/>
        <end position="251"/>
    </location>
</feature>
<dbReference type="InterPro" id="IPR011701">
    <property type="entry name" value="MFS"/>
</dbReference>
<evidence type="ECO:0000256" key="1">
    <source>
        <dbReference type="ARBA" id="ARBA00004651"/>
    </source>
</evidence>
<feature type="transmembrane region" description="Helical" evidence="12">
    <location>
        <begin position="263"/>
        <end position="283"/>
    </location>
</feature>
<feature type="compositionally biased region" description="Low complexity" evidence="11">
    <location>
        <begin position="104"/>
        <end position="113"/>
    </location>
</feature>
<evidence type="ECO:0000256" key="9">
    <source>
        <dbReference type="ARBA" id="ARBA00037295"/>
    </source>
</evidence>
<feature type="transmembrane region" description="Helical" evidence="12">
    <location>
        <begin position="160"/>
        <end position="184"/>
    </location>
</feature>
<dbReference type="PANTHER" id="PTHR43045:SF1">
    <property type="entry name" value="SHIKIMATE TRANSPORTER"/>
    <property type="match status" value="1"/>
</dbReference>
<keyword evidence="3" id="KW-0813">Transport</keyword>
<dbReference type="PROSITE" id="PS00217">
    <property type="entry name" value="SUGAR_TRANSPORT_2"/>
    <property type="match status" value="1"/>
</dbReference>
<feature type="transmembrane region" description="Helical" evidence="12">
    <location>
        <begin position="415"/>
        <end position="434"/>
    </location>
</feature>
<evidence type="ECO:0000256" key="4">
    <source>
        <dbReference type="ARBA" id="ARBA00022475"/>
    </source>
</evidence>
<name>A0A4Q2SZ68_9ACTN</name>
<feature type="region of interest" description="Disordered" evidence="11">
    <location>
        <begin position="70"/>
        <end position="115"/>
    </location>
</feature>
<dbReference type="SUPFAM" id="SSF103473">
    <property type="entry name" value="MFS general substrate transporter"/>
    <property type="match status" value="1"/>
</dbReference>
<feature type="transmembrane region" description="Helical" evidence="12">
    <location>
        <begin position="295"/>
        <end position="316"/>
    </location>
</feature>
<keyword evidence="7 12" id="KW-1133">Transmembrane helix</keyword>
<dbReference type="OrthoDB" id="3768022at2"/>
<dbReference type="AlphaFoldDB" id="A0A4Q2SZ68"/>
<sequence>MRWTADLDSPVRSAMPRTLGGTVSVAKVSRTATARRSSPRSSVASGVGDRVTRALLGWVAGDGRHCLTRAGRHPNTVRQCPISGSTVPSNGTPRKQGDDMSQSGTTAAAGPGASHDQAQIRRVAGASLLGSVVEWYDFFLYGTMAALVFNSQFFPTVDPLVGSMLSFATFAAGFVTRPLGGFIFGHFGDRIGRKRMLVLTMLIMGVSTFAMGLLPNYAAIGVAAPMLLLALRMLQGIGLGGEWGGAVLLCVEHAPEGKRGWYSSWPQLGVPIGLLTSTLAVTAVTQLPEADFQSWGWRIPFLVSIVLVAVGLVIRLKIDEPPAFKEIEEADAKAALPLVEVFRNHSKVTLLAMGARVSESVTFNIYNAFLVTYTVTVLGLEASVVLDALLVASVVGFGAILVAGRVSDRIGRRPVFATGAALALVSAVPIFALVNTENPALITLGVVVGWGLAACIMFGPEGAMFAEVFPTRVRYSGMSAVYQIGVIPTGAVAPLIGTSLVSAWSGSVWPVAVYVMAMALISLVSVFFLPETHRRDLRDTTSYDSARETVGAGR</sequence>
<feature type="compositionally biased region" description="Polar residues" evidence="11">
    <location>
        <begin position="76"/>
        <end position="103"/>
    </location>
</feature>
<dbReference type="Gene3D" id="1.20.1250.20">
    <property type="entry name" value="MFS general substrate transporter like domains"/>
    <property type="match status" value="2"/>
</dbReference>
<feature type="domain" description="Major facilitator superfamily (MFS) profile" evidence="13">
    <location>
        <begin position="123"/>
        <end position="534"/>
    </location>
</feature>
<evidence type="ECO:0000256" key="12">
    <source>
        <dbReference type="SAM" id="Phobius"/>
    </source>
</evidence>
<evidence type="ECO:0000256" key="5">
    <source>
        <dbReference type="ARBA" id="ARBA00022692"/>
    </source>
</evidence>
<evidence type="ECO:0000256" key="6">
    <source>
        <dbReference type="ARBA" id="ARBA00022847"/>
    </source>
</evidence>
<feature type="transmembrane region" description="Helical" evidence="12">
    <location>
        <begin position="440"/>
        <end position="459"/>
    </location>
</feature>
<organism evidence="14 15">
    <name type="scientific">Nocardioides zhouii</name>
    <dbReference type="NCBI Taxonomy" id="1168729"/>
    <lineage>
        <taxon>Bacteria</taxon>
        <taxon>Bacillati</taxon>
        <taxon>Actinomycetota</taxon>
        <taxon>Actinomycetes</taxon>
        <taxon>Propionibacteriales</taxon>
        <taxon>Nocardioidaceae</taxon>
        <taxon>Nocardioides</taxon>
    </lineage>
</organism>
<evidence type="ECO:0000313" key="15">
    <source>
        <dbReference type="Proteomes" id="UP000291101"/>
    </source>
</evidence>
<feature type="transmembrane region" description="Helical" evidence="12">
    <location>
        <begin position="135"/>
        <end position="154"/>
    </location>
</feature>
<evidence type="ECO:0000256" key="3">
    <source>
        <dbReference type="ARBA" id="ARBA00022448"/>
    </source>
</evidence>
<dbReference type="EMBL" id="SDWV01000010">
    <property type="protein sequence ID" value="RYC10821.1"/>
    <property type="molecule type" value="Genomic_DNA"/>
</dbReference>
<keyword evidence="5 12" id="KW-0812">Transmembrane</keyword>
<evidence type="ECO:0000259" key="13">
    <source>
        <dbReference type="PROSITE" id="PS50850"/>
    </source>
</evidence>
<comment type="subcellular location">
    <subcellularLocation>
        <location evidence="1">Cell membrane</location>
        <topology evidence="1">Multi-pass membrane protein</topology>
    </subcellularLocation>
</comment>
<dbReference type="Proteomes" id="UP000291101">
    <property type="component" value="Unassembled WGS sequence"/>
</dbReference>
<keyword evidence="15" id="KW-1185">Reference proteome</keyword>
<dbReference type="PROSITE" id="PS50850">
    <property type="entry name" value="MFS"/>
    <property type="match status" value="1"/>
</dbReference>
<keyword evidence="6" id="KW-0769">Symport</keyword>
<dbReference type="Pfam" id="PF07690">
    <property type="entry name" value="MFS_1"/>
    <property type="match status" value="1"/>
</dbReference>
<protein>
    <recommendedName>
        <fullName evidence="10">Putative proline/betaine transporter</fullName>
    </recommendedName>
</protein>
<dbReference type="GO" id="GO:0005886">
    <property type="term" value="C:plasma membrane"/>
    <property type="evidence" value="ECO:0007669"/>
    <property type="project" value="UniProtKB-SubCell"/>
</dbReference>
<evidence type="ECO:0000256" key="7">
    <source>
        <dbReference type="ARBA" id="ARBA00022989"/>
    </source>
</evidence>
<feature type="transmembrane region" description="Helical" evidence="12">
    <location>
        <begin position="511"/>
        <end position="529"/>
    </location>
</feature>
<comment type="function">
    <text evidence="9">May be a proton symporter involved in the uptake of osmolytes such as proline and glycine betaine.</text>
</comment>
<evidence type="ECO:0000256" key="8">
    <source>
        <dbReference type="ARBA" id="ARBA00023136"/>
    </source>
</evidence>
<keyword evidence="4" id="KW-1003">Cell membrane</keyword>
<dbReference type="GO" id="GO:0015293">
    <property type="term" value="F:symporter activity"/>
    <property type="evidence" value="ECO:0007669"/>
    <property type="project" value="UniProtKB-KW"/>
</dbReference>
<proteinExistence type="inferred from homology"/>
<evidence type="ECO:0000256" key="11">
    <source>
        <dbReference type="SAM" id="MobiDB-lite"/>
    </source>
</evidence>
<dbReference type="FunFam" id="1.20.1250.20:FF:000001">
    <property type="entry name" value="Dicarboxylate MFS transporter"/>
    <property type="match status" value="1"/>
</dbReference>
<feature type="transmembrane region" description="Helical" evidence="12">
    <location>
        <begin position="196"/>
        <end position="214"/>
    </location>
</feature>
<comment type="similarity">
    <text evidence="2">Belongs to the major facilitator superfamily. Metabolite:H+ Symporter (MHS) family (TC 2.A.1.6) family.</text>
</comment>